<comment type="caution">
    <text evidence="3">The sequence shown here is derived from an EMBL/GenBank/DDBJ whole genome shotgun (WGS) entry which is preliminary data.</text>
</comment>
<evidence type="ECO:0000313" key="4">
    <source>
        <dbReference type="Proteomes" id="UP000588051"/>
    </source>
</evidence>
<dbReference type="Gene3D" id="6.10.140.910">
    <property type="match status" value="1"/>
</dbReference>
<dbReference type="Pfam" id="PF11740">
    <property type="entry name" value="KfrA_N"/>
    <property type="match status" value="1"/>
</dbReference>
<proteinExistence type="predicted"/>
<dbReference type="AlphaFoldDB" id="A0A850QPB8"/>
<feature type="domain" description="KfrA N-terminal DNA-binding" evidence="2">
    <location>
        <begin position="8"/>
        <end position="117"/>
    </location>
</feature>
<dbReference type="RefSeq" id="WP_176805262.1">
    <property type="nucleotide sequence ID" value="NZ_JABXYJ010000028.1"/>
</dbReference>
<keyword evidence="4" id="KW-1185">Reference proteome</keyword>
<protein>
    <submittedName>
        <fullName evidence="3">DNA-binding protein</fullName>
    </submittedName>
</protein>
<accession>A0A850QPB8</accession>
<dbReference type="EMBL" id="JABXYJ010000028">
    <property type="protein sequence ID" value="NVO79535.1"/>
    <property type="molecule type" value="Genomic_DNA"/>
</dbReference>
<feature type="coiled-coil region" evidence="1">
    <location>
        <begin position="73"/>
        <end position="231"/>
    </location>
</feature>
<evidence type="ECO:0000256" key="1">
    <source>
        <dbReference type="SAM" id="Coils"/>
    </source>
</evidence>
<gene>
    <name evidence="3" type="ORF">HV832_17120</name>
</gene>
<dbReference type="InterPro" id="IPR021104">
    <property type="entry name" value="KfrA_DNA-bd_N"/>
</dbReference>
<name>A0A850QPB8_9BURK</name>
<evidence type="ECO:0000313" key="3">
    <source>
        <dbReference type="EMBL" id="NVO79535.1"/>
    </source>
</evidence>
<keyword evidence="1" id="KW-0175">Coiled coil</keyword>
<organism evidence="3 4">
    <name type="scientific">Undibacterium oligocarboniphilum</name>
    <dbReference type="NCBI Taxonomy" id="666702"/>
    <lineage>
        <taxon>Bacteria</taxon>
        <taxon>Pseudomonadati</taxon>
        <taxon>Pseudomonadota</taxon>
        <taxon>Betaproteobacteria</taxon>
        <taxon>Burkholderiales</taxon>
        <taxon>Oxalobacteraceae</taxon>
        <taxon>Undibacterium</taxon>
    </lineage>
</organism>
<dbReference type="Proteomes" id="UP000588051">
    <property type="component" value="Unassembled WGS sequence"/>
</dbReference>
<keyword evidence="3" id="KW-0238">DNA-binding</keyword>
<dbReference type="GO" id="GO:0003677">
    <property type="term" value="F:DNA binding"/>
    <property type="evidence" value="ECO:0007669"/>
    <property type="project" value="UniProtKB-KW"/>
</dbReference>
<reference evidence="3 4" key="1">
    <citation type="submission" date="2020-06" db="EMBL/GenBank/DDBJ databases">
        <authorList>
            <person name="Qiu C."/>
            <person name="Liu Z."/>
        </authorList>
    </citation>
    <scope>NUCLEOTIDE SEQUENCE [LARGE SCALE GENOMIC DNA]</scope>
    <source>
        <strain evidence="3 4">EM 1</strain>
    </source>
</reference>
<evidence type="ECO:0000259" key="2">
    <source>
        <dbReference type="Pfam" id="PF11740"/>
    </source>
</evidence>
<sequence>MARAGLYKSEVEKARNSLLAQGRHPSVDAVRVALGNTGSKTTIHKYLKELEEENGGNVDRKISISEALQDLVMRLAKQLEAEASNRIAELESLHSEKDHLHETEIAALTAKNVTTQERLDLAIASIKEEMQSHEQTKEAMQSESIARHTLAQQVADLKERLTENEVHRKSLEEKHNHARDALEHYRSSIKEQRDQDLRRHDQQVQQFQSELSHLKQSLVLKQQEVTQLNQDGVRLVAELSQAQKSLYEEKNHHRRLDAELETQRAIAQRVSQLEALLDEKNAQITGVADQNKEMSSRISSLQLELATTSAKLEAQQLMMAELKTYLGAREVLNNDAITNN</sequence>